<dbReference type="PIRSF" id="PIRSF031505">
    <property type="entry name" value="GalT_short"/>
    <property type="match status" value="1"/>
</dbReference>
<evidence type="ECO:0000313" key="4">
    <source>
        <dbReference type="Proteomes" id="UP000255326"/>
    </source>
</evidence>
<dbReference type="InterPro" id="IPR036265">
    <property type="entry name" value="HIT-like_sf"/>
</dbReference>
<gene>
    <name evidence="3" type="ORF">DFR59_104279</name>
</gene>
<dbReference type="RefSeq" id="WP_114745517.1">
    <property type="nucleotide sequence ID" value="NZ_QQAY01000004.1"/>
</dbReference>
<dbReference type="Pfam" id="PF16285">
    <property type="entry name" value="DUF4931_N"/>
    <property type="match status" value="1"/>
</dbReference>
<dbReference type="Proteomes" id="UP000255326">
    <property type="component" value="Unassembled WGS sequence"/>
</dbReference>
<protein>
    <submittedName>
        <fullName evidence="3">Uncharacterized protein DUF4931</fullName>
    </submittedName>
</protein>
<organism evidence="3 4">
    <name type="scientific">Falsibacillus pallidus</name>
    <dbReference type="NCBI Taxonomy" id="493781"/>
    <lineage>
        <taxon>Bacteria</taxon>
        <taxon>Bacillati</taxon>
        <taxon>Bacillota</taxon>
        <taxon>Bacilli</taxon>
        <taxon>Bacillales</taxon>
        <taxon>Bacillaceae</taxon>
        <taxon>Falsibacillus</taxon>
    </lineage>
</organism>
<dbReference type="AlphaFoldDB" id="A0A370GLG2"/>
<dbReference type="OrthoDB" id="1803128at2"/>
<proteinExistence type="predicted"/>
<dbReference type="InterPro" id="IPR049285">
    <property type="entry name" value="DUF4931_C"/>
</dbReference>
<feature type="domain" description="DUF4931" evidence="1">
    <location>
        <begin position="8"/>
        <end position="129"/>
    </location>
</feature>
<comment type="caution">
    <text evidence="3">The sequence shown here is derived from an EMBL/GenBank/DDBJ whole genome shotgun (WGS) entry which is preliminary data.</text>
</comment>
<dbReference type="Gene3D" id="3.30.428.10">
    <property type="entry name" value="HIT-like"/>
    <property type="match status" value="1"/>
</dbReference>
<dbReference type="Pfam" id="PF20956">
    <property type="entry name" value="DUF4931_C"/>
    <property type="match status" value="1"/>
</dbReference>
<evidence type="ECO:0000259" key="1">
    <source>
        <dbReference type="Pfam" id="PF16285"/>
    </source>
</evidence>
<feature type="domain" description="DUF4931" evidence="2">
    <location>
        <begin position="136"/>
        <end position="249"/>
    </location>
</feature>
<accession>A0A370GLG2</accession>
<dbReference type="InterPro" id="IPR046322">
    <property type="entry name" value="DUF4931"/>
</dbReference>
<sequence>MEQTHLRFNSGIAMHKPENIRNKETECPFCRREELSDILDEKGSIILLKNKYPVLEDTFQTVLIETDDCDGDISLYSKQHLHDLFSFAINHWLMMEKDPKFKSVLLFKNHGPLSGGTLKHPHMQIVGLEGIDYHSKVSRNDFEGILIESKEEVKWTLSTSPRIGFYEWNVLMQESGNVSQLADYVQKTIYYILNQYRIKCSSYNLFFYHIKNEIAVKIMPRFVTSPLFVGYSIPQLPINLEETVKDIQSKQC</sequence>
<dbReference type="EMBL" id="QQAY01000004">
    <property type="protein sequence ID" value="RDI43224.1"/>
    <property type="molecule type" value="Genomic_DNA"/>
</dbReference>
<dbReference type="InterPro" id="IPR012361">
    <property type="entry name" value="GalT_short"/>
</dbReference>
<name>A0A370GLG2_9BACI</name>
<evidence type="ECO:0000313" key="3">
    <source>
        <dbReference type="EMBL" id="RDI43224.1"/>
    </source>
</evidence>
<reference evidence="3 4" key="1">
    <citation type="submission" date="2018-07" db="EMBL/GenBank/DDBJ databases">
        <title>Genomic Encyclopedia of Type Strains, Phase IV (KMG-IV): sequencing the most valuable type-strain genomes for metagenomic binning, comparative biology and taxonomic classification.</title>
        <authorList>
            <person name="Goeker M."/>
        </authorList>
    </citation>
    <scope>NUCLEOTIDE SEQUENCE [LARGE SCALE GENOMIC DNA]</scope>
    <source>
        <strain evidence="3 4">DSM 25281</strain>
    </source>
</reference>
<keyword evidence="4" id="KW-1185">Reference proteome</keyword>
<evidence type="ECO:0000259" key="2">
    <source>
        <dbReference type="Pfam" id="PF20956"/>
    </source>
</evidence>
<dbReference type="SUPFAM" id="SSF54197">
    <property type="entry name" value="HIT-like"/>
    <property type="match status" value="1"/>
</dbReference>